<evidence type="ECO:0000313" key="2">
    <source>
        <dbReference type="EMBL" id="KKL63343.1"/>
    </source>
</evidence>
<proteinExistence type="predicted"/>
<dbReference type="InterPro" id="IPR036388">
    <property type="entry name" value="WH-like_DNA-bd_sf"/>
</dbReference>
<evidence type="ECO:0000259" key="1">
    <source>
        <dbReference type="Pfam" id="PF04545"/>
    </source>
</evidence>
<dbReference type="PANTHER" id="PTHR30603">
    <property type="entry name" value="RNA POLYMERASE SIGMA FACTOR RPO"/>
    <property type="match status" value="1"/>
</dbReference>
<reference evidence="2" key="1">
    <citation type="journal article" date="2015" name="Nature">
        <title>Complex archaea that bridge the gap between prokaryotes and eukaryotes.</title>
        <authorList>
            <person name="Spang A."/>
            <person name="Saw J.H."/>
            <person name="Jorgensen S.L."/>
            <person name="Zaremba-Niedzwiedzka K."/>
            <person name="Martijn J."/>
            <person name="Lind A.E."/>
            <person name="van Eijk R."/>
            <person name="Schleper C."/>
            <person name="Guy L."/>
            <person name="Ettema T.J."/>
        </authorList>
    </citation>
    <scope>NUCLEOTIDE SEQUENCE</scope>
</reference>
<accession>A0A0F9DNM6</accession>
<protein>
    <recommendedName>
        <fullName evidence="1">RNA polymerase sigma-70 region 4 domain-containing protein</fullName>
    </recommendedName>
</protein>
<dbReference type="Gene3D" id="1.10.10.10">
    <property type="entry name" value="Winged helix-like DNA-binding domain superfamily/Winged helix DNA-binding domain"/>
    <property type="match status" value="1"/>
</dbReference>
<sequence length="67" mass="7825">VSRVMEGLQDRERYILEQRFGFIDGIPKSLSQIGTELGISKERVRQIEKVALSKFRKQFLEMGKIKI</sequence>
<dbReference type="InterPro" id="IPR007630">
    <property type="entry name" value="RNA_pol_sigma70_r4"/>
</dbReference>
<dbReference type="GO" id="GO:0006352">
    <property type="term" value="P:DNA-templated transcription initiation"/>
    <property type="evidence" value="ECO:0007669"/>
    <property type="project" value="InterPro"/>
</dbReference>
<dbReference type="SUPFAM" id="SSF88659">
    <property type="entry name" value="Sigma3 and sigma4 domains of RNA polymerase sigma factors"/>
    <property type="match status" value="1"/>
</dbReference>
<feature type="non-terminal residue" evidence="2">
    <location>
        <position position="1"/>
    </location>
</feature>
<dbReference type="Pfam" id="PF04545">
    <property type="entry name" value="Sigma70_r4"/>
    <property type="match status" value="1"/>
</dbReference>
<gene>
    <name evidence="2" type="ORF">LCGC14_2176000</name>
</gene>
<dbReference type="AlphaFoldDB" id="A0A0F9DNM6"/>
<feature type="domain" description="RNA polymerase sigma-70 region 4" evidence="1">
    <location>
        <begin position="5"/>
        <end position="57"/>
    </location>
</feature>
<dbReference type="InterPro" id="IPR000943">
    <property type="entry name" value="RNA_pol_sigma70"/>
</dbReference>
<comment type="caution">
    <text evidence="2">The sequence shown here is derived from an EMBL/GenBank/DDBJ whole genome shotgun (WGS) entry which is preliminary data.</text>
</comment>
<dbReference type="PRINTS" id="PR00046">
    <property type="entry name" value="SIGMA70FCT"/>
</dbReference>
<name>A0A0F9DNM6_9ZZZZ</name>
<dbReference type="GO" id="GO:0003700">
    <property type="term" value="F:DNA-binding transcription factor activity"/>
    <property type="evidence" value="ECO:0007669"/>
    <property type="project" value="InterPro"/>
</dbReference>
<organism evidence="2">
    <name type="scientific">marine sediment metagenome</name>
    <dbReference type="NCBI Taxonomy" id="412755"/>
    <lineage>
        <taxon>unclassified sequences</taxon>
        <taxon>metagenomes</taxon>
        <taxon>ecological metagenomes</taxon>
    </lineage>
</organism>
<dbReference type="EMBL" id="LAZR01028203">
    <property type="protein sequence ID" value="KKL63343.1"/>
    <property type="molecule type" value="Genomic_DNA"/>
</dbReference>
<dbReference type="InterPro" id="IPR050239">
    <property type="entry name" value="Sigma-70_RNA_pol_init_factors"/>
</dbReference>
<dbReference type="PANTHER" id="PTHR30603:SF47">
    <property type="entry name" value="RNA POLYMERASE SIGMA FACTOR SIGD, CHLOROPLASTIC"/>
    <property type="match status" value="1"/>
</dbReference>
<dbReference type="InterPro" id="IPR013324">
    <property type="entry name" value="RNA_pol_sigma_r3/r4-like"/>
</dbReference>